<dbReference type="Gene3D" id="3.40.1520.20">
    <property type="match status" value="1"/>
</dbReference>
<keyword evidence="9" id="KW-1185">Reference proteome</keyword>
<dbReference type="Proteomes" id="UP000031838">
    <property type="component" value="Chromosome 1"/>
</dbReference>
<comment type="subcellular location">
    <subcellularLocation>
        <location evidence="1">Cell outer membrane</location>
    </subcellularLocation>
</comment>
<dbReference type="PANTHER" id="PTHR30329">
    <property type="entry name" value="STATOR ELEMENT OF FLAGELLAR MOTOR COMPLEX"/>
    <property type="match status" value="1"/>
</dbReference>
<dbReference type="PRINTS" id="PR01021">
    <property type="entry name" value="OMPADOMAIN"/>
</dbReference>
<evidence type="ECO:0000256" key="3">
    <source>
        <dbReference type="ARBA" id="ARBA00023237"/>
    </source>
</evidence>
<dbReference type="PANTHER" id="PTHR30329:SF21">
    <property type="entry name" value="LIPOPROTEIN YIAD-RELATED"/>
    <property type="match status" value="1"/>
</dbReference>
<dbReference type="HOGENOM" id="CLU_076296_0_0_4"/>
<reference evidence="9" key="1">
    <citation type="submission" date="2011-03" db="EMBL/GenBank/DDBJ databases">
        <authorList>
            <person name="Voget S."/>
            <person name="Streit W.R."/>
            <person name="Jaeger K.E."/>
            <person name="Daniel R."/>
        </authorList>
    </citation>
    <scope>NUCLEOTIDE SEQUENCE [LARGE SCALE GENOMIC DNA]</scope>
    <source>
        <strain evidence="9">PG1</strain>
    </source>
</reference>
<feature type="signal peptide" evidence="6">
    <location>
        <begin position="1"/>
        <end position="45"/>
    </location>
</feature>
<evidence type="ECO:0000313" key="9">
    <source>
        <dbReference type="Proteomes" id="UP000031838"/>
    </source>
</evidence>
<feature type="compositionally biased region" description="Basic and acidic residues" evidence="5">
    <location>
        <begin position="346"/>
        <end position="361"/>
    </location>
</feature>
<dbReference type="PROSITE" id="PS51123">
    <property type="entry name" value="OMPA_2"/>
    <property type="match status" value="1"/>
</dbReference>
<dbReference type="RefSeq" id="WP_123863397.1">
    <property type="nucleotide sequence ID" value="NZ_CP002580.1"/>
</dbReference>
<dbReference type="InterPro" id="IPR006665">
    <property type="entry name" value="OmpA-like"/>
</dbReference>
<sequence length="361" mass="36502">MTTSAFPPRPRHVATTLATLCALAAGAVFRAGGLALLAVPAAAFADNAGPATVTRVDPSGVAVRSTVIPPSGAPAQAPSGGLSAPPPAEGGTSQNGTVLTGTNVAGGAGAGPVTGAGTGATVSAPPQASATPGQVVVGGKVPDEATKAAVLQKLRDTYGAGNVVDQIEVGDVATPPNWSSNVQKLIGPQLKQISKGQLRIDGTSIDVKGEVRNEAQRQQVASDMANQLNPTYTIRNALRVSASEQGLLDQTLANRTIEFETGSATLTPQGRAILDQMADAMSRMANRSVAIIGHTDNSGNRASNIALSQARADAVKGYLVAKGIPSQQLSTTGVGPDQPIASNDTADGRARNRRIEFRAGQ</sequence>
<accession>A0A0B6RNH5</accession>
<keyword evidence="6" id="KW-0732">Signal</keyword>
<keyword evidence="3" id="KW-0998">Cell outer membrane</keyword>
<feature type="domain" description="OmpA-like" evidence="7">
    <location>
        <begin position="246"/>
        <end position="361"/>
    </location>
</feature>
<organism evidence="8 9">
    <name type="scientific">Burkholderia plantarii</name>
    <dbReference type="NCBI Taxonomy" id="41899"/>
    <lineage>
        <taxon>Bacteria</taxon>
        <taxon>Pseudomonadati</taxon>
        <taxon>Pseudomonadota</taxon>
        <taxon>Betaproteobacteria</taxon>
        <taxon>Burkholderiales</taxon>
        <taxon>Burkholderiaceae</taxon>
        <taxon>Burkholderia</taxon>
    </lineage>
</organism>
<dbReference type="PRINTS" id="PR01023">
    <property type="entry name" value="NAFLGMOTY"/>
</dbReference>
<dbReference type="Pfam" id="PF21923">
    <property type="entry name" value="BON_like"/>
    <property type="match status" value="1"/>
</dbReference>
<dbReference type="Gene3D" id="3.30.1330.60">
    <property type="entry name" value="OmpA-like domain"/>
    <property type="match status" value="1"/>
</dbReference>
<dbReference type="EMBL" id="CP002580">
    <property type="protein sequence ID" value="AJK44908.1"/>
    <property type="molecule type" value="Genomic_DNA"/>
</dbReference>
<evidence type="ECO:0000256" key="4">
    <source>
        <dbReference type="PROSITE-ProRule" id="PRU00473"/>
    </source>
</evidence>
<dbReference type="GO" id="GO:0009279">
    <property type="term" value="C:cell outer membrane"/>
    <property type="evidence" value="ECO:0007669"/>
    <property type="project" value="UniProtKB-SubCell"/>
</dbReference>
<dbReference type="InterPro" id="IPR054121">
    <property type="entry name" value="ArfA_BON-like"/>
</dbReference>
<proteinExistence type="predicted"/>
<dbReference type="KEGG" id="bgp:BGL_1c03660"/>
<feature type="compositionally biased region" description="Gly residues" evidence="5">
    <location>
        <begin position="104"/>
        <end position="118"/>
    </location>
</feature>
<dbReference type="CDD" id="cd07185">
    <property type="entry name" value="OmpA_C-like"/>
    <property type="match status" value="1"/>
</dbReference>
<feature type="compositionally biased region" description="Low complexity" evidence="5">
    <location>
        <begin position="69"/>
        <end position="83"/>
    </location>
</feature>
<dbReference type="Pfam" id="PF00691">
    <property type="entry name" value="OmpA"/>
    <property type="match status" value="1"/>
</dbReference>
<keyword evidence="2 4" id="KW-0472">Membrane</keyword>
<evidence type="ECO:0000259" key="7">
    <source>
        <dbReference type="PROSITE" id="PS51123"/>
    </source>
</evidence>
<reference evidence="8 9" key="2">
    <citation type="journal article" date="2016" name="Appl. Microbiol. Biotechnol.">
        <title>Mutations improving production and secretion of extracellular lipase by Burkholderia glumae PG1.</title>
        <authorList>
            <person name="Knapp A."/>
            <person name="Voget S."/>
            <person name="Gao R."/>
            <person name="Zaburannyi N."/>
            <person name="Krysciak D."/>
            <person name="Breuer M."/>
            <person name="Hauer B."/>
            <person name="Streit W.R."/>
            <person name="Muller R."/>
            <person name="Daniel R."/>
            <person name="Jaeger K.E."/>
        </authorList>
    </citation>
    <scope>NUCLEOTIDE SEQUENCE [LARGE SCALE GENOMIC DNA]</scope>
    <source>
        <strain evidence="8 9">PG1</strain>
    </source>
</reference>
<feature type="region of interest" description="Disordered" evidence="5">
    <location>
        <begin position="64"/>
        <end position="136"/>
    </location>
</feature>
<evidence type="ECO:0000256" key="1">
    <source>
        <dbReference type="ARBA" id="ARBA00004442"/>
    </source>
</evidence>
<feature type="region of interest" description="Disordered" evidence="5">
    <location>
        <begin position="327"/>
        <end position="361"/>
    </location>
</feature>
<name>A0A0B6RNH5_BURPL</name>
<evidence type="ECO:0000256" key="6">
    <source>
        <dbReference type="SAM" id="SignalP"/>
    </source>
</evidence>
<evidence type="ECO:0000256" key="2">
    <source>
        <dbReference type="ARBA" id="ARBA00023136"/>
    </source>
</evidence>
<dbReference type="AlphaFoldDB" id="A0A0B6RNH5"/>
<evidence type="ECO:0000256" key="5">
    <source>
        <dbReference type="SAM" id="MobiDB-lite"/>
    </source>
</evidence>
<dbReference type="InterPro" id="IPR006664">
    <property type="entry name" value="OMP_bac"/>
</dbReference>
<evidence type="ECO:0000313" key="8">
    <source>
        <dbReference type="EMBL" id="AJK44908.1"/>
    </source>
</evidence>
<dbReference type="InterPro" id="IPR036737">
    <property type="entry name" value="OmpA-like_sf"/>
</dbReference>
<protein>
    <submittedName>
        <fullName evidence="8">OmpA/MotB domain protein</fullName>
    </submittedName>
</protein>
<gene>
    <name evidence="8" type="ORF">BGL_1c03660</name>
</gene>
<feature type="chain" id="PRO_5002124460" evidence="6">
    <location>
        <begin position="46"/>
        <end position="361"/>
    </location>
</feature>
<dbReference type="SUPFAM" id="SSF103088">
    <property type="entry name" value="OmpA-like"/>
    <property type="match status" value="1"/>
</dbReference>
<dbReference type="InterPro" id="IPR050330">
    <property type="entry name" value="Bact_OuterMem_StrucFunc"/>
</dbReference>